<sequence length="455" mass="52218">MTDTATEPFNLNEQGFLQAIDQLLERFERYSSGRCFEDIERARLEHGADVPVSLFDDTVHELADELFGGTSWSMNLDMDMIMPDRSQIGYDAEFLVGCRNVVRKYGLSAWLYEMINDASIAMVTNCPSDRMPFQLGLFDTREIFQRKTLKGKKRGAGNKKRRECMGRYLQQMYRLAAYTMLRWGDDEPRAADTALMLLIYGGLGMCMLRDDPKVVQLGCVPDFQYRNVYGQLRDMRIQADLDYACSVDLSVAESLEYPDCMDTRYLYDAKKIVQAYRALWDSETKSAAQLLVEIEENGPYKVEDVWKDPLYLHDLAFSLLGPSVSYPLQEGFRLRDRDMFEKGVAELERQASNVQKTGLLMTLASYIFFAEPEDRMDAILASRKERKRMLDEYEMLGEMATVIALYRFPRDGRSLRAMRALLMHETGVYADEMGELMGLTDKPDGGLDEILSVSE</sequence>
<proteinExistence type="predicted"/>
<dbReference type="AlphaFoldDB" id="A0AAF0VEG2"/>
<protein>
    <submittedName>
        <fullName evidence="1">Riboflavin deaminase</fullName>
    </submittedName>
</protein>
<reference evidence="1" key="2">
    <citation type="submission" date="2023-09" db="EMBL/GenBank/DDBJ databases">
        <title>Ecological and genomic based identification of the Bifidobacterium adolescentis prototype of the healthy human gut microbiota.</title>
        <authorList>
            <person name="Lugli G.A."/>
            <person name="Argentini C."/>
            <person name="Tarracchini C."/>
            <person name="Fontana F."/>
            <person name="Alessandri G."/>
            <person name="Mancabelli L."/>
            <person name="Milani C."/>
            <person name="Turroni F."/>
            <person name="Ventura M."/>
        </authorList>
    </citation>
    <scope>NUCLEOTIDE SEQUENCE</scope>
    <source>
        <strain evidence="1">703B</strain>
    </source>
</reference>
<dbReference type="Proteomes" id="UP000193179">
    <property type="component" value="Chromosome"/>
</dbReference>
<reference evidence="1" key="1">
    <citation type="journal article" date="2016" name="Sci. Rep.">
        <title>Evaluation of genetic diversity among strains of the human gut commensal Bifidobacterium adolescentis.</title>
        <authorList>
            <person name="Duranti S."/>
            <person name="Milani C."/>
            <person name="Lugli G.A."/>
            <person name="Mancabelli L."/>
            <person name="Turroni F."/>
            <person name="Ferrario C."/>
            <person name="Mangifesta M."/>
            <person name="Viappiani A."/>
            <person name="Sanchez B."/>
            <person name="Margolles A."/>
            <person name="van Sinderen D."/>
            <person name="Ventura M."/>
        </authorList>
    </citation>
    <scope>NUCLEOTIDE SEQUENCE</scope>
    <source>
        <strain evidence="1">703B</strain>
    </source>
</reference>
<gene>
    <name evidence="1" type="ORF">B0703_03985</name>
</gene>
<name>A0AAF0VEG2_BIFAD</name>
<organism evidence="1 2">
    <name type="scientific">Bifidobacterium adolescentis</name>
    <dbReference type="NCBI Taxonomy" id="1680"/>
    <lineage>
        <taxon>Bacteria</taxon>
        <taxon>Bacillati</taxon>
        <taxon>Actinomycetota</taxon>
        <taxon>Actinomycetes</taxon>
        <taxon>Bifidobacteriales</taxon>
        <taxon>Bifidobacteriaceae</taxon>
        <taxon>Bifidobacterium</taxon>
    </lineage>
</organism>
<evidence type="ECO:0000313" key="1">
    <source>
        <dbReference type="EMBL" id="WNE86075.1"/>
    </source>
</evidence>
<accession>A0AAF0VEG2</accession>
<evidence type="ECO:0000313" key="2">
    <source>
        <dbReference type="Proteomes" id="UP000193179"/>
    </source>
</evidence>
<dbReference type="EMBL" id="CP133648">
    <property type="protein sequence ID" value="WNE86075.1"/>
    <property type="molecule type" value="Genomic_DNA"/>
</dbReference>
<dbReference type="RefSeq" id="WP_085346008.1">
    <property type="nucleotide sequence ID" value="NZ_CP133648.1"/>
</dbReference>